<dbReference type="AlphaFoldDB" id="A0A846I4P1"/>
<evidence type="ECO:0000313" key="2">
    <source>
        <dbReference type="EMBL" id="NEZ93069.1"/>
    </source>
</evidence>
<dbReference type="Gene3D" id="3.40.50.1380">
    <property type="entry name" value="Methylglyoxal synthase-like domain"/>
    <property type="match status" value="1"/>
</dbReference>
<dbReference type="InterPro" id="IPR036914">
    <property type="entry name" value="MGS-like_dom_sf"/>
</dbReference>
<dbReference type="Pfam" id="PF02142">
    <property type="entry name" value="MGS"/>
    <property type="match status" value="1"/>
</dbReference>
<protein>
    <submittedName>
        <fullName evidence="2">Carbamoyl-phosphate synthase large subunit</fullName>
    </submittedName>
</protein>
<organism evidence="2 3">
    <name type="scientific">Clostridium botulinum</name>
    <dbReference type="NCBI Taxonomy" id="1491"/>
    <lineage>
        <taxon>Bacteria</taxon>
        <taxon>Bacillati</taxon>
        <taxon>Bacillota</taxon>
        <taxon>Clostridia</taxon>
        <taxon>Eubacteriales</taxon>
        <taxon>Clostridiaceae</taxon>
        <taxon>Clostridium</taxon>
    </lineage>
</organism>
<name>A0A846I4P1_CLOBO</name>
<dbReference type="PROSITE" id="PS51855">
    <property type="entry name" value="MGS"/>
    <property type="match status" value="1"/>
</dbReference>
<proteinExistence type="predicted"/>
<reference evidence="2 3" key="1">
    <citation type="submission" date="2019-02" db="EMBL/GenBank/DDBJ databases">
        <title>Genome sequencing of Clostridium botulinum clinical isolates.</title>
        <authorList>
            <person name="Brunt J."/>
            <person name="Van Vliet A.H.M."/>
            <person name="Stringer S.C."/>
            <person name="Grant K.A."/>
            <person name="Carter A.C."/>
            <person name="Peck M.W."/>
        </authorList>
    </citation>
    <scope>NUCLEOTIDE SEQUENCE [LARGE SCALE GENOMIC DNA]</scope>
    <source>
        <strain evidence="2 3">H142660711</strain>
    </source>
</reference>
<sequence>MKNDEVDLVVNTPTKGNDSKRDGFHIRRAAIERNLGVITSLDTLKAIVDIKSKEIKDETLYIFELSN</sequence>
<dbReference type="EMBL" id="SGKC01000030">
    <property type="protein sequence ID" value="NEZ93069.1"/>
    <property type="molecule type" value="Genomic_DNA"/>
</dbReference>
<evidence type="ECO:0000259" key="1">
    <source>
        <dbReference type="PROSITE" id="PS51855"/>
    </source>
</evidence>
<comment type="caution">
    <text evidence="2">The sequence shown here is derived from an EMBL/GenBank/DDBJ whole genome shotgun (WGS) entry which is preliminary data.</text>
</comment>
<feature type="domain" description="MGS-like" evidence="1">
    <location>
        <begin position="1"/>
        <end position="67"/>
    </location>
</feature>
<gene>
    <name evidence="2" type="ORF">EXM69_14235</name>
</gene>
<dbReference type="InterPro" id="IPR011607">
    <property type="entry name" value="MGS-like_dom"/>
</dbReference>
<evidence type="ECO:0000313" key="3">
    <source>
        <dbReference type="Proteomes" id="UP000473887"/>
    </source>
</evidence>
<accession>A0A846I4P1</accession>
<dbReference type="Proteomes" id="UP000473887">
    <property type="component" value="Unassembled WGS sequence"/>
</dbReference>
<dbReference type="SUPFAM" id="SSF52335">
    <property type="entry name" value="Methylglyoxal synthase-like"/>
    <property type="match status" value="1"/>
</dbReference>